<dbReference type="EMBL" id="JAATEN010000004">
    <property type="protein sequence ID" value="NJQ00337.1"/>
    <property type="molecule type" value="Genomic_DNA"/>
</dbReference>
<dbReference type="Proteomes" id="UP000695264">
    <property type="component" value="Unassembled WGS sequence"/>
</dbReference>
<dbReference type="RefSeq" id="WP_168100936.1">
    <property type="nucleotide sequence ID" value="NZ_JAATEN010000004.1"/>
</dbReference>
<sequence length="76" mass="7831">MSAETAHHHAGRALRPEPAPEAPHTVHAGAGRGRSSSASSDAEDGHSRAARHAALGPGHTGSRETARRFRRAVPAA</sequence>
<protein>
    <recommendedName>
        <fullName evidence="2">DUF7848 domain-containing protein</fullName>
    </recommendedName>
</protein>
<name>A0ABX1BX77_9ACTN</name>
<evidence type="ECO:0000313" key="3">
    <source>
        <dbReference type="EMBL" id="NJQ00337.1"/>
    </source>
</evidence>
<evidence type="ECO:0000313" key="4">
    <source>
        <dbReference type="Proteomes" id="UP000695264"/>
    </source>
</evidence>
<accession>A0ABX1BX77</accession>
<proteinExistence type="predicted"/>
<feature type="domain" description="DUF7848" evidence="2">
    <location>
        <begin position="1"/>
        <end position="75"/>
    </location>
</feature>
<dbReference type="Pfam" id="PF25232">
    <property type="entry name" value="DUF7848"/>
    <property type="match status" value="1"/>
</dbReference>
<comment type="caution">
    <text evidence="3">The sequence shown here is derived from an EMBL/GenBank/DDBJ whole genome shotgun (WGS) entry which is preliminary data.</text>
</comment>
<feature type="compositionally biased region" description="Low complexity" evidence="1">
    <location>
        <begin position="27"/>
        <end position="40"/>
    </location>
</feature>
<evidence type="ECO:0000259" key="2">
    <source>
        <dbReference type="Pfam" id="PF25232"/>
    </source>
</evidence>
<organism evidence="3 4">
    <name type="scientific">Streptomyces zingiberis</name>
    <dbReference type="NCBI Taxonomy" id="2053010"/>
    <lineage>
        <taxon>Bacteria</taxon>
        <taxon>Bacillati</taxon>
        <taxon>Actinomycetota</taxon>
        <taxon>Actinomycetes</taxon>
        <taxon>Kitasatosporales</taxon>
        <taxon>Streptomycetaceae</taxon>
        <taxon>Streptomyces</taxon>
    </lineage>
</organism>
<evidence type="ECO:0000256" key="1">
    <source>
        <dbReference type="SAM" id="MobiDB-lite"/>
    </source>
</evidence>
<gene>
    <name evidence="3" type="ORF">HCK00_07260</name>
</gene>
<dbReference type="InterPro" id="IPR057170">
    <property type="entry name" value="DUF7848"/>
</dbReference>
<keyword evidence="4" id="KW-1185">Reference proteome</keyword>
<feature type="region of interest" description="Disordered" evidence="1">
    <location>
        <begin position="1"/>
        <end position="76"/>
    </location>
</feature>
<reference evidence="3 4" key="1">
    <citation type="submission" date="2020-03" db="EMBL/GenBank/DDBJ databases">
        <title>WGS of actinomycetes isolated from Thailand.</title>
        <authorList>
            <person name="Thawai C."/>
        </authorList>
    </citation>
    <scope>NUCLEOTIDE SEQUENCE [LARGE SCALE GENOMIC DNA]</scope>
    <source>
        <strain evidence="3 4">PLAI 1-29</strain>
    </source>
</reference>